<reference evidence="1" key="2">
    <citation type="submission" date="2021-09" db="EMBL/GenBank/DDBJ databases">
        <authorList>
            <person name="Jia N."/>
            <person name="Wang J."/>
            <person name="Shi W."/>
            <person name="Du L."/>
            <person name="Sun Y."/>
            <person name="Zhan W."/>
            <person name="Jiang J."/>
            <person name="Wang Q."/>
            <person name="Zhang B."/>
            <person name="Ji P."/>
            <person name="Sakyi L.B."/>
            <person name="Cui X."/>
            <person name="Yuan T."/>
            <person name="Jiang B."/>
            <person name="Yang W."/>
            <person name="Lam T.T.-Y."/>
            <person name="Chang Q."/>
            <person name="Ding S."/>
            <person name="Wang X."/>
            <person name="Zhu J."/>
            <person name="Ruan X."/>
            <person name="Zhao L."/>
            <person name="Wei J."/>
            <person name="Que T."/>
            <person name="Du C."/>
            <person name="Cheng J."/>
            <person name="Dai P."/>
            <person name="Han X."/>
            <person name="Huang E."/>
            <person name="Gao Y."/>
            <person name="Liu J."/>
            <person name="Shao H."/>
            <person name="Ye R."/>
            <person name="Li L."/>
            <person name="Wei W."/>
            <person name="Wang X."/>
            <person name="Wang C."/>
            <person name="Huo Q."/>
            <person name="Li W."/>
            <person name="Guo W."/>
            <person name="Chen H."/>
            <person name="Chen S."/>
            <person name="Zhou L."/>
            <person name="Zhou L."/>
            <person name="Ni X."/>
            <person name="Tian J."/>
            <person name="Zhou Y."/>
            <person name="Sheng Y."/>
            <person name="Liu T."/>
            <person name="Pan Y."/>
            <person name="Xia L."/>
            <person name="Li J."/>
            <person name="Zhao F."/>
            <person name="Cao W."/>
        </authorList>
    </citation>
    <scope>NUCLEOTIDE SEQUENCE</scope>
    <source>
        <strain evidence="1">Rmic-2018</strain>
        <tissue evidence="1">Larvae</tissue>
    </source>
</reference>
<organism evidence="1 2">
    <name type="scientific">Rhipicephalus microplus</name>
    <name type="common">Cattle tick</name>
    <name type="synonym">Boophilus microplus</name>
    <dbReference type="NCBI Taxonomy" id="6941"/>
    <lineage>
        <taxon>Eukaryota</taxon>
        <taxon>Metazoa</taxon>
        <taxon>Ecdysozoa</taxon>
        <taxon>Arthropoda</taxon>
        <taxon>Chelicerata</taxon>
        <taxon>Arachnida</taxon>
        <taxon>Acari</taxon>
        <taxon>Parasitiformes</taxon>
        <taxon>Ixodida</taxon>
        <taxon>Ixodoidea</taxon>
        <taxon>Ixodidae</taxon>
        <taxon>Rhipicephalinae</taxon>
        <taxon>Rhipicephalus</taxon>
        <taxon>Boophilus</taxon>
    </lineage>
</organism>
<name>A0A9J6EXF4_RHIMP</name>
<sequence length="232" mass="25358">MNGSNALLLAVPFTGADPPQRRILPKVKPPLTLHNLEESAKRECTSTQLSKAIPLCHGVTHKARETLSLTTSAWSSPDVLSYTDSQPRVVKGDRTRYTVQPASAVGKRSATMDVRNETPKATQVRRRKRRTLARNEGSTGRVEITNWPFRTSRACSASRYAAACTYRRSVSDDRAYYTRGGRPLEILDENHRASTRSSPAAAPNYETGPGVCDGVLANAAATGASTFARQRE</sequence>
<accession>A0A9J6EXF4</accession>
<evidence type="ECO:0000313" key="1">
    <source>
        <dbReference type="EMBL" id="KAH8038837.1"/>
    </source>
</evidence>
<proteinExistence type="predicted"/>
<gene>
    <name evidence="1" type="ORF">HPB51_003340</name>
</gene>
<evidence type="ECO:0000313" key="2">
    <source>
        <dbReference type="Proteomes" id="UP000821866"/>
    </source>
</evidence>
<dbReference type="EMBL" id="JABSTU010000001">
    <property type="protein sequence ID" value="KAH8038837.1"/>
    <property type="molecule type" value="Genomic_DNA"/>
</dbReference>
<protein>
    <submittedName>
        <fullName evidence="1">Uncharacterized protein</fullName>
    </submittedName>
</protein>
<dbReference type="AlphaFoldDB" id="A0A9J6EXF4"/>
<comment type="caution">
    <text evidence="1">The sequence shown here is derived from an EMBL/GenBank/DDBJ whole genome shotgun (WGS) entry which is preliminary data.</text>
</comment>
<reference evidence="1" key="1">
    <citation type="journal article" date="2020" name="Cell">
        <title>Large-Scale Comparative Analyses of Tick Genomes Elucidate Their Genetic Diversity and Vector Capacities.</title>
        <authorList>
            <consortium name="Tick Genome and Microbiome Consortium (TIGMIC)"/>
            <person name="Jia N."/>
            <person name="Wang J."/>
            <person name="Shi W."/>
            <person name="Du L."/>
            <person name="Sun Y."/>
            <person name="Zhan W."/>
            <person name="Jiang J.F."/>
            <person name="Wang Q."/>
            <person name="Zhang B."/>
            <person name="Ji P."/>
            <person name="Bell-Sakyi L."/>
            <person name="Cui X.M."/>
            <person name="Yuan T.T."/>
            <person name="Jiang B.G."/>
            <person name="Yang W.F."/>
            <person name="Lam T.T."/>
            <person name="Chang Q.C."/>
            <person name="Ding S.J."/>
            <person name="Wang X.J."/>
            <person name="Zhu J.G."/>
            <person name="Ruan X.D."/>
            <person name="Zhao L."/>
            <person name="Wei J.T."/>
            <person name="Ye R.Z."/>
            <person name="Que T.C."/>
            <person name="Du C.H."/>
            <person name="Zhou Y.H."/>
            <person name="Cheng J.X."/>
            <person name="Dai P.F."/>
            <person name="Guo W.B."/>
            <person name="Han X.H."/>
            <person name="Huang E.J."/>
            <person name="Li L.F."/>
            <person name="Wei W."/>
            <person name="Gao Y.C."/>
            <person name="Liu J.Z."/>
            <person name="Shao H.Z."/>
            <person name="Wang X."/>
            <person name="Wang C.C."/>
            <person name="Yang T.C."/>
            <person name="Huo Q.B."/>
            <person name="Li W."/>
            <person name="Chen H.Y."/>
            <person name="Chen S.E."/>
            <person name="Zhou L.G."/>
            <person name="Ni X.B."/>
            <person name="Tian J.H."/>
            <person name="Sheng Y."/>
            <person name="Liu T."/>
            <person name="Pan Y.S."/>
            <person name="Xia L.Y."/>
            <person name="Li J."/>
            <person name="Zhao F."/>
            <person name="Cao W.C."/>
        </authorList>
    </citation>
    <scope>NUCLEOTIDE SEQUENCE</scope>
    <source>
        <strain evidence="1">Rmic-2018</strain>
    </source>
</reference>
<dbReference type="Proteomes" id="UP000821866">
    <property type="component" value="Chromosome 1"/>
</dbReference>
<keyword evidence="2" id="KW-1185">Reference proteome</keyword>